<keyword evidence="3 6" id="KW-0812">Transmembrane</keyword>
<comment type="subcellular location">
    <subcellularLocation>
        <location evidence="1">Cell membrane</location>
        <topology evidence="1">Multi-pass membrane protein</topology>
    </subcellularLocation>
</comment>
<feature type="transmembrane region" description="Helical" evidence="6">
    <location>
        <begin position="96"/>
        <end position="117"/>
    </location>
</feature>
<evidence type="ECO:0000256" key="5">
    <source>
        <dbReference type="ARBA" id="ARBA00023136"/>
    </source>
</evidence>
<feature type="transmembrane region" description="Helical" evidence="6">
    <location>
        <begin position="300"/>
        <end position="324"/>
    </location>
</feature>
<dbReference type="AlphaFoldDB" id="A0A975T3H2"/>
<keyword evidence="5 6" id="KW-0472">Membrane</keyword>
<proteinExistence type="predicted"/>
<dbReference type="GO" id="GO:0005886">
    <property type="term" value="C:plasma membrane"/>
    <property type="evidence" value="ECO:0007669"/>
    <property type="project" value="UniProtKB-SubCell"/>
</dbReference>
<evidence type="ECO:0000313" key="9">
    <source>
        <dbReference type="Proteomes" id="UP000683575"/>
    </source>
</evidence>
<keyword evidence="2" id="KW-1003">Cell membrane</keyword>
<evidence type="ECO:0000256" key="6">
    <source>
        <dbReference type="SAM" id="Phobius"/>
    </source>
</evidence>
<feature type="transmembrane region" description="Helical" evidence="6">
    <location>
        <begin position="66"/>
        <end position="84"/>
    </location>
</feature>
<dbReference type="KEGG" id="nps:KRR39_21300"/>
<sequence length="437" mass="46832">MWGTGVAVYFLAIFHRSSLGVAGLAAADRFHITASQLSTFTVLQLLVYAAMQIPVGVLLDRFGPQRLLVAGAVFMTAAQLGFAWTGTYGGAVTARVFVGMGDAMVFISVLRLIASWFPPMRSPLVTAFTAMLGQCGALVAAIPLSRSLATYGWTVTFAASASVGILLGLLVILLVRDVPPGAPPSRSVKDVRTVGRDLRLAWQDPGTKLGLWSHFTTQFASNVMGLLWGFPFFVHAEHRTKGQAGALLTLLVVVFIVGGPLIGGYISRHPWQRSTVVLSIVAAMATTWTVTLLWPGDAPTWLLCVLVVTTGLGGPGSMIAFDLARTFAPASRLGQASGIVNVGGFTASLLAVLGIGLVLDAVTQGSSTDYSSGAYKTAMCVQYVFWVLGGLQVWRYRYRARAHLADTQPETFRDMSGFEEYAPRPSRVRDIGRRGRR</sequence>
<dbReference type="InterPro" id="IPR050189">
    <property type="entry name" value="MFS_Efflux_Transporters"/>
</dbReference>
<protein>
    <submittedName>
        <fullName evidence="8">MFS transporter</fullName>
    </submittedName>
</protein>
<feature type="transmembrane region" description="Helical" evidence="6">
    <location>
        <begin position="151"/>
        <end position="175"/>
    </location>
</feature>
<accession>A0A975T3H2</accession>
<dbReference type="PANTHER" id="PTHR43124:SF3">
    <property type="entry name" value="CHLORAMPHENICOL EFFLUX PUMP RV0191"/>
    <property type="match status" value="1"/>
</dbReference>
<evidence type="ECO:0000256" key="1">
    <source>
        <dbReference type="ARBA" id="ARBA00004651"/>
    </source>
</evidence>
<feature type="transmembrane region" description="Helical" evidence="6">
    <location>
        <begin position="336"/>
        <end position="359"/>
    </location>
</feature>
<dbReference type="PROSITE" id="PS50850">
    <property type="entry name" value="MFS"/>
    <property type="match status" value="1"/>
</dbReference>
<feature type="transmembrane region" description="Helical" evidence="6">
    <location>
        <begin position="242"/>
        <end position="263"/>
    </location>
</feature>
<keyword evidence="9" id="KW-1185">Reference proteome</keyword>
<dbReference type="InterPro" id="IPR020846">
    <property type="entry name" value="MFS_dom"/>
</dbReference>
<dbReference type="CDD" id="cd06174">
    <property type="entry name" value="MFS"/>
    <property type="match status" value="1"/>
</dbReference>
<dbReference type="EMBL" id="CP077062">
    <property type="protein sequence ID" value="QWZ10722.1"/>
    <property type="molecule type" value="Genomic_DNA"/>
</dbReference>
<name>A0A975T3H2_9ACTN</name>
<feature type="transmembrane region" description="Helical" evidence="6">
    <location>
        <begin position="209"/>
        <end position="230"/>
    </location>
</feature>
<feature type="transmembrane region" description="Helical" evidence="6">
    <location>
        <begin position="275"/>
        <end position="294"/>
    </location>
</feature>
<feature type="transmembrane region" description="Helical" evidence="6">
    <location>
        <begin position="124"/>
        <end position="145"/>
    </location>
</feature>
<evidence type="ECO:0000256" key="2">
    <source>
        <dbReference type="ARBA" id="ARBA00022475"/>
    </source>
</evidence>
<dbReference type="Proteomes" id="UP000683575">
    <property type="component" value="Chromosome"/>
</dbReference>
<evidence type="ECO:0000256" key="4">
    <source>
        <dbReference type="ARBA" id="ARBA00022989"/>
    </source>
</evidence>
<keyword evidence="4 6" id="KW-1133">Transmembrane helix</keyword>
<reference evidence="8" key="1">
    <citation type="submission" date="2021-06" db="EMBL/GenBank/DDBJ databases">
        <title>Complete genome sequence of Nocardioides sp. G188.</title>
        <authorList>
            <person name="Im W.-T."/>
        </authorList>
    </citation>
    <scope>NUCLEOTIDE SEQUENCE</scope>
    <source>
        <strain evidence="8">G188</strain>
    </source>
</reference>
<organism evidence="8 9">
    <name type="scientific">Nocardioides panacis</name>
    <dbReference type="NCBI Taxonomy" id="2849501"/>
    <lineage>
        <taxon>Bacteria</taxon>
        <taxon>Bacillati</taxon>
        <taxon>Actinomycetota</taxon>
        <taxon>Actinomycetes</taxon>
        <taxon>Propionibacteriales</taxon>
        <taxon>Nocardioidaceae</taxon>
        <taxon>Nocardioides</taxon>
    </lineage>
</organism>
<dbReference type="Pfam" id="PF07690">
    <property type="entry name" value="MFS_1"/>
    <property type="match status" value="1"/>
</dbReference>
<evidence type="ECO:0000313" key="8">
    <source>
        <dbReference type="EMBL" id="QWZ10722.1"/>
    </source>
</evidence>
<gene>
    <name evidence="8" type="ORF">KRR39_21300</name>
</gene>
<dbReference type="PANTHER" id="PTHR43124">
    <property type="entry name" value="PURINE EFFLUX PUMP PBUE"/>
    <property type="match status" value="1"/>
</dbReference>
<feature type="transmembrane region" description="Helical" evidence="6">
    <location>
        <begin position="37"/>
        <end position="59"/>
    </location>
</feature>
<dbReference type="InterPro" id="IPR011701">
    <property type="entry name" value="MFS"/>
</dbReference>
<evidence type="ECO:0000256" key="3">
    <source>
        <dbReference type="ARBA" id="ARBA00022692"/>
    </source>
</evidence>
<dbReference type="GO" id="GO:0022857">
    <property type="term" value="F:transmembrane transporter activity"/>
    <property type="evidence" value="ECO:0007669"/>
    <property type="project" value="InterPro"/>
</dbReference>
<feature type="domain" description="Major facilitator superfamily (MFS) profile" evidence="7">
    <location>
        <begin position="1"/>
        <end position="401"/>
    </location>
</feature>
<feature type="transmembrane region" description="Helical" evidence="6">
    <location>
        <begin position="374"/>
        <end position="394"/>
    </location>
</feature>
<evidence type="ECO:0000259" key="7">
    <source>
        <dbReference type="PROSITE" id="PS50850"/>
    </source>
</evidence>